<dbReference type="GO" id="GO:0008982">
    <property type="term" value="F:protein-N(PI)-phosphohistidine-sugar phosphotransferase activity"/>
    <property type="evidence" value="ECO:0007669"/>
    <property type="project" value="InterPro"/>
</dbReference>
<feature type="transmembrane region" description="Helical" evidence="9">
    <location>
        <begin position="130"/>
        <end position="153"/>
    </location>
</feature>
<reference evidence="11 13" key="1">
    <citation type="journal article" date="2015" name="Biotechnol. Bioeng.">
        <title>Genome sequence and phenotypic characterization of Caulobacter segnis.</title>
        <authorList>
            <person name="Patel S."/>
            <person name="Fletcher B."/>
            <person name="Scott D.C."/>
            <person name="Ely B."/>
        </authorList>
    </citation>
    <scope>NUCLEOTIDE SEQUENCE [LARGE SCALE GENOMIC DNA]</scope>
    <source>
        <strain evidence="11 13">PS02</strain>
    </source>
</reference>
<dbReference type="RefSeq" id="WP_013239254.1">
    <property type="nucleotide sequence ID" value="NZ_LITQ01000014.1"/>
</dbReference>
<dbReference type="Proteomes" id="UP000077384">
    <property type="component" value="Unassembled WGS sequence"/>
</dbReference>
<evidence type="ECO:0000256" key="7">
    <source>
        <dbReference type="ARBA" id="ARBA00022989"/>
    </source>
</evidence>
<reference evidence="12 14" key="2">
    <citation type="journal article" date="2016" name="Front. Microbiol.">
        <title>Industrial Acetogenic Biocatalysts: A Comparative Metabolic and Genomic Analysis.</title>
        <authorList>
            <person name="Bengelsdorf F."/>
            <person name="Poehlein A."/>
            <person name="Sonja S."/>
            <person name="Erz C."/>
            <person name="Hummel T."/>
            <person name="Hoffmeister S."/>
            <person name="Daniel R."/>
            <person name="Durre P."/>
        </authorList>
    </citation>
    <scope>NUCLEOTIDE SEQUENCE [LARGE SCALE GENOMIC DNA]</scope>
    <source>
        <strain evidence="12 14">PTA-10522</strain>
    </source>
</reference>
<dbReference type="InterPro" id="IPR006327">
    <property type="entry name" value="PTS_IIC_fruc"/>
</dbReference>
<accession>A0A170NN39</accession>
<keyword evidence="4" id="KW-0762">Sugar transport</keyword>
<dbReference type="PANTHER" id="PTHR30505:SF34">
    <property type="entry name" value="FRUCTOSE-LIKE PERMEASE IIC COMPONENT 2"/>
    <property type="match status" value="1"/>
</dbReference>
<keyword evidence="2" id="KW-0813">Transport</keyword>
<evidence type="ECO:0000256" key="3">
    <source>
        <dbReference type="ARBA" id="ARBA00022475"/>
    </source>
</evidence>
<feature type="transmembrane region" description="Helical" evidence="9">
    <location>
        <begin position="322"/>
        <end position="342"/>
    </location>
</feature>
<evidence type="ECO:0000256" key="1">
    <source>
        <dbReference type="ARBA" id="ARBA00004429"/>
    </source>
</evidence>
<dbReference type="InterPro" id="IPR013014">
    <property type="entry name" value="PTS_EIIC_2"/>
</dbReference>
<dbReference type="EMBL" id="LITQ01000014">
    <property type="protein sequence ID" value="OAA93254.1"/>
    <property type="molecule type" value="Genomic_DNA"/>
</dbReference>
<proteinExistence type="predicted"/>
<evidence type="ECO:0000256" key="4">
    <source>
        <dbReference type="ARBA" id="ARBA00022597"/>
    </source>
</evidence>
<dbReference type="AlphaFoldDB" id="A0A170NN39"/>
<dbReference type="NCBIfam" id="TIGR01427">
    <property type="entry name" value="PTS_IIC_fructo"/>
    <property type="match status" value="1"/>
</dbReference>
<comment type="caution">
    <text evidence="11">The sequence shown here is derived from an EMBL/GenBank/DDBJ whole genome shotgun (WGS) entry which is preliminary data.</text>
</comment>
<evidence type="ECO:0000256" key="8">
    <source>
        <dbReference type="ARBA" id="ARBA00023136"/>
    </source>
</evidence>
<evidence type="ECO:0000256" key="6">
    <source>
        <dbReference type="ARBA" id="ARBA00022692"/>
    </source>
</evidence>
<name>A0A170NN39_9CLOT</name>
<feature type="domain" description="PTS EIIC type-2" evidence="10">
    <location>
        <begin position="11"/>
        <end position="352"/>
    </location>
</feature>
<feature type="transmembrane region" description="Helical" evidence="9">
    <location>
        <begin position="97"/>
        <end position="118"/>
    </location>
</feature>
<dbReference type="Proteomes" id="UP000093694">
    <property type="component" value="Unassembled WGS sequence"/>
</dbReference>
<dbReference type="PANTHER" id="PTHR30505">
    <property type="entry name" value="FRUCTOSE-LIKE PERMEASE"/>
    <property type="match status" value="1"/>
</dbReference>
<dbReference type="NCBIfam" id="NF007787">
    <property type="entry name" value="PRK10478.1"/>
    <property type="match status" value="1"/>
</dbReference>
<feature type="transmembrane region" description="Helical" evidence="9">
    <location>
        <begin position="283"/>
        <end position="302"/>
    </location>
</feature>
<evidence type="ECO:0000259" key="10">
    <source>
        <dbReference type="PROSITE" id="PS51104"/>
    </source>
</evidence>
<evidence type="ECO:0000313" key="14">
    <source>
        <dbReference type="Proteomes" id="UP000093694"/>
    </source>
</evidence>
<dbReference type="EMBL" id="LROR01000038">
    <property type="protein sequence ID" value="OBR95363.1"/>
    <property type="molecule type" value="Genomic_DNA"/>
</dbReference>
<gene>
    <name evidence="11" type="primary">manP_2</name>
    <name evidence="12" type="ORF">CLCOS_16870</name>
    <name evidence="11" type="ORF">WX73_00206</name>
</gene>
<dbReference type="GO" id="GO:0090563">
    <property type="term" value="F:protein-phosphocysteine-sugar phosphotransferase activity"/>
    <property type="evidence" value="ECO:0007669"/>
    <property type="project" value="TreeGrafter"/>
</dbReference>
<keyword evidence="7 9" id="KW-1133">Transmembrane helix</keyword>
<feature type="transmembrane region" description="Helical" evidence="9">
    <location>
        <begin position="165"/>
        <end position="188"/>
    </location>
</feature>
<feature type="transmembrane region" description="Helical" evidence="9">
    <location>
        <begin position="20"/>
        <end position="43"/>
    </location>
</feature>
<keyword evidence="14" id="KW-1185">Reference proteome</keyword>
<organism evidence="11 13">
    <name type="scientific">Clostridium coskatii</name>
    <dbReference type="NCBI Taxonomy" id="1705578"/>
    <lineage>
        <taxon>Bacteria</taxon>
        <taxon>Bacillati</taxon>
        <taxon>Bacillota</taxon>
        <taxon>Clostridia</taxon>
        <taxon>Eubacteriales</taxon>
        <taxon>Clostridiaceae</taxon>
        <taxon>Clostridium</taxon>
    </lineage>
</organism>
<keyword evidence="6 9" id="KW-0812">Transmembrane</keyword>
<feature type="transmembrane region" description="Helical" evidence="9">
    <location>
        <begin position="55"/>
        <end position="77"/>
    </location>
</feature>
<feature type="transmembrane region" description="Helical" evidence="9">
    <location>
        <begin position="223"/>
        <end position="244"/>
    </location>
</feature>
<dbReference type="InterPro" id="IPR003352">
    <property type="entry name" value="PTS_EIIC"/>
</dbReference>
<keyword evidence="5" id="KW-0598">Phosphotransferase system</keyword>
<evidence type="ECO:0000256" key="5">
    <source>
        <dbReference type="ARBA" id="ARBA00022683"/>
    </source>
</evidence>
<keyword evidence="3" id="KW-1003">Cell membrane</keyword>
<comment type="subcellular location">
    <subcellularLocation>
        <location evidence="1">Cell inner membrane</location>
        <topology evidence="1">Multi-pass membrane protein</topology>
    </subcellularLocation>
</comment>
<evidence type="ECO:0000313" key="13">
    <source>
        <dbReference type="Proteomes" id="UP000077384"/>
    </source>
</evidence>
<evidence type="ECO:0000256" key="2">
    <source>
        <dbReference type="ARBA" id="ARBA00022448"/>
    </source>
</evidence>
<dbReference type="InterPro" id="IPR050864">
    <property type="entry name" value="Bacterial_PTS_Sugar_Transport"/>
</dbReference>
<dbReference type="GO" id="GO:0009401">
    <property type="term" value="P:phosphoenolpyruvate-dependent sugar phosphotransferase system"/>
    <property type="evidence" value="ECO:0007669"/>
    <property type="project" value="UniProtKB-KW"/>
</dbReference>
<evidence type="ECO:0000256" key="9">
    <source>
        <dbReference type="SAM" id="Phobius"/>
    </source>
</evidence>
<keyword evidence="8 9" id="KW-0472">Membrane</keyword>
<dbReference type="PATRIC" id="fig|1705578.3.peg.589"/>
<evidence type="ECO:0000313" key="11">
    <source>
        <dbReference type="EMBL" id="OAA93254.1"/>
    </source>
</evidence>
<evidence type="ECO:0000313" key="12">
    <source>
        <dbReference type="EMBL" id="OBR95363.1"/>
    </source>
</evidence>
<dbReference type="Pfam" id="PF02378">
    <property type="entry name" value="PTS_EIIC"/>
    <property type="match status" value="1"/>
</dbReference>
<sequence length="366" mass="37346">MDDLKDLLKNTRQHLMTGVSYMIPFVVSGGVLLALSVLLYGSAAVPPKGTRLNDLFNIGAAGLGLMVPILAGFIAFSMVDRPGIAPGAIGGYLSNQIGAGFLGGIIAGLLAGIVVFYLKKIKVPSIMRSVMPIFVIPLIGTFIIGALMVWVIGTPVAGAMKGMKAWLEGLGTGNLVILGIVLGSMIAFDMGGPVNKVAYGFGAAMVGTINPTTGMASPIALKIMAAIGVAICTPPIGMGVATFLAPKKYSTEEKEAGKAGILMGLIGITEGAIPFAASDPLKVIPSLIVGSASGAVTAMLLGSGNPAPWGGWIVLPVATGKFGYIIATLVGVAVTALMVNILKKPVTEKRNDDHGGGGEEINLDFE</sequence>
<dbReference type="GO" id="GO:0005351">
    <property type="term" value="F:carbohydrate:proton symporter activity"/>
    <property type="evidence" value="ECO:0007669"/>
    <property type="project" value="InterPro"/>
</dbReference>
<protein>
    <submittedName>
        <fullName evidence="11">PTS system mannose-specific EIIBCA component</fullName>
    </submittedName>
</protein>
<dbReference type="PROSITE" id="PS51104">
    <property type="entry name" value="PTS_EIIC_TYPE_2"/>
    <property type="match status" value="1"/>
</dbReference>
<dbReference type="GO" id="GO:0005886">
    <property type="term" value="C:plasma membrane"/>
    <property type="evidence" value="ECO:0007669"/>
    <property type="project" value="UniProtKB-SubCell"/>
</dbReference>